<comment type="caution">
    <text evidence="1">The sequence shown here is derived from an EMBL/GenBank/DDBJ whole genome shotgun (WGS) entry which is preliminary data.</text>
</comment>
<name>A0A0B2V505_TOXCA</name>
<reference evidence="1 2" key="1">
    <citation type="submission" date="2014-11" db="EMBL/GenBank/DDBJ databases">
        <title>Genetic blueprint of the zoonotic pathogen Toxocara canis.</title>
        <authorList>
            <person name="Zhu X.-Q."/>
            <person name="Korhonen P.K."/>
            <person name="Cai H."/>
            <person name="Young N.D."/>
            <person name="Nejsum P."/>
            <person name="von Samson-Himmelstjerna G."/>
            <person name="Boag P.R."/>
            <person name="Tan P."/>
            <person name="Li Q."/>
            <person name="Min J."/>
            <person name="Yang Y."/>
            <person name="Wang X."/>
            <person name="Fang X."/>
            <person name="Hall R.S."/>
            <person name="Hofmann A."/>
            <person name="Sternberg P.W."/>
            <person name="Jex A.R."/>
            <person name="Gasser R.B."/>
        </authorList>
    </citation>
    <scope>NUCLEOTIDE SEQUENCE [LARGE SCALE GENOMIC DNA]</scope>
    <source>
        <strain evidence="1">PN_DK_2014</strain>
    </source>
</reference>
<evidence type="ECO:0000313" key="1">
    <source>
        <dbReference type="EMBL" id="KHN76537.1"/>
    </source>
</evidence>
<dbReference type="AlphaFoldDB" id="A0A0B2V505"/>
<evidence type="ECO:0000313" key="2">
    <source>
        <dbReference type="Proteomes" id="UP000031036"/>
    </source>
</evidence>
<dbReference type="EMBL" id="JPKZ01002488">
    <property type="protein sequence ID" value="KHN76537.1"/>
    <property type="molecule type" value="Genomic_DNA"/>
</dbReference>
<dbReference type="Proteomes" id="UP000031036">
    <property type="component" value="Unassembled WGS sequence"/>
</dbReference>
<protein>
    <submittedName>
        <fullName evidence="1">Uncharacterized protein</fullName>
    </submittedName>
</protein>
<organism evidence="1 2">
    <name type="scientific">Toxocara canis</name>
    <name type="common">Canine roundworm</name>
    <dbReference type="NCBI Taxonomy" id="6265"/>
    <lineage>
        <taxon>Eukaryota</taxon>
        <taxon>Metazoa</taxon>
        <taxon>Ecdysozoa</taxon>
        <taxon>Nematoda</taxon>
        <taxon>Chromadorea</taxon>
        <taxon>Rhabditida</taxon>
        <taxon>Spirurina</taxon>
        <taxon>Ascaridomorpha</taxon>
        <taxon>Ascaridoidea</taxon>
        <taxon>Toxocaridae</taxon>
        <taxon>Toxocara</taxon>
    </lineage>
</organism>
<keyword evidence="2" id="KW-1185">Reference proteome</keyword>
<accession>A0A0B2V505</accession>
<gene>
    <name evidence="1" type="ORF">Tcan_08257</name>
</gene>
<sequence>MTYDYFNKWIDSKLLHSFCAKVLRCLPFLPLGGYDEKWKIYLILRQCELLFSCAHGEGGGGGQRMVQTFALVNVAVEQIAVAVNVEVSPPVNRPILQVMVLLKRKHRWSKYCRINVDYCQSHKSQSLCYSFVFH</sequence>
<proteinExistence type="predicted"/>